<proteinExistence type="predicted"/>
<dbReference type="Proteomes" id="UP001060170">
    <property type="component" value="Chromosome 6"/>
</dbReference>
<reference evidence="2" key="2">
    <citation type="journal article" date="2018" name="Mol. Plant Microbe Interact.">
        <title>Genome sequence resources for the wheat stripe rust pathogen (Puccinia striiformis f. sp. tritici) and the barley stripe rust pathogen (Puccinia striiformis f. sp. hordei).</title>
        <authorList>
            <person name="Xia C."/>
            <person name="Wang M."/>
            <person name="Yin C."/>
            <person name="Cornejo O.E."/>
            <person name="Hulbert S.H."/>
            <person name="Chen X."/>
        </authorList>
    </citation>
    <scope>NUCLEOTIDE SEQUENCE [LARGE SCALE GENOMIC DNA]</scope>
    <source>
        <strain evidence="2">93-210</strain>
    </source>
</reference>
<accession>A0ACC0EIM7</accession>
<comment type="caution">
    <text evidence="1">The sequence shown here is derived from an EMBL/GenBank/DDBJ whole genome shotgun (WGS) entry which is preliminary data.</text>
</comment>
<gene>
    <name evidence="1" type="ORF">MJO28_006254</name>
</gene>
<keyword evidence="2" id="KW-1185">Reference proteome</keyword>
<evidence type="ECO:0000313" key="2">
    <source>
        <dbReference type="Proteomes" id="UP001060170"/>
    </source>
</evidence>
<evidence type="ECO:0000313" key="1">
    <source>
        <dbReference type="EMBL" id="KAI7953707.1"/>
    </source>
</evidence>
<reference evidence="2" key="1">
    <citation type="journal article" date="2018" name="BMC Genomics">
        <title>Genomic insights into host adaptation between the wheat stripe rust pathogen (Puccinia striiformis f. sp. tritici) and the barley stripe rust pathogen (Puccinia striiformis f. sp. hordei).</title>
        <authorList>
            <person name="Xia C."/>
            <person name="Wang M."/>
            <person name="Yin C."/>
            <person name="Cornejo O.E."/>
            <person name="Hulbert S.H."/>
            <person name="Chen X."/>
        </authorList>
    </citation>
    <scope>NUCLEOTIDE SEQUENCE [LARGE SCALE GENOMIC DNA]</scope>
    <source>
        <strain evidence="2">93-210</strain>
    </source>
</reference>
<name>A0ACC0EIM7_9BASI</name>
<reference evidence="1 2" key="3">
    <citation type="journal article" date="2022" name="Microbiol. Spectr.">
        <title>Folding features and dynamics of 3D genome architecture in plant fungal pathogens.</title>
        <authorList>
            <person name="Xia C."/>
        </authorList>
    </citation>
    <scope>NUCLEOTIDE SEQUENCE [LARGE SCALE GENOMIC DNA]</scope>
    <source>
        <strain evidence="1 2">93-210</strain>
    </source>
</reference>
<protein>
    <submittedName>
        <fullName evidence="1">Uncharacterized protein</fullName>
    </submittedName>
</protein>
<dbReference type="EMBL" id="CM045870">
    <property type="protein sequence ID" value="KAI7953707.1"/>
    <property type="molecule type" value="Genomic_DNA"/>
</dbReference>
<sequence>MSGDVPEDCSGALVQSPSLGTNSSPPSTTDDNPLAGNNHELSIRFGPVNASPRPASLKSHKSTASRDTSCEDAPDKAEWMEIDSGDAYDGQSRANGSQREDDQSPLLNGIEAVNLAAEAKNRYLTESHKSQDLSATIYSIPGNCTSYSMINHRHLSLSTLSTDINSTNRDSYGSSNTTSSSRSHLSSLYQDFTSNSSRTSISIDHRLPLGGVPLFTRTSLSREEREDDELDTILETPDLERAESQMPNSSLRKSGSHRRRLKPLILRTTAPPTSTSRKRTSAFEPYSRSSQSPSPPQPVYEANSLLVSNAWDTSRKSSDDMASKDPAVLSTQEATGHPKESNPLRLGNASAPKEQNALTLTNKDFREAIDEHNAI</sequence>
<organism evidence="1 2">
    <name type="scientific">Puccinia striiformis f. sp. tritici</name>
    <dbReference type="NCBI Taxonomy" id="168172"/>
    <lineage>
        <taxon>Eukaryota</taxon>
        <taxon>Fungi</taxon>
        <taxon>Dikarya</taxon>
        <taxon>Basidiomycota</taxon>
        <taxon>Pucciniomycotina</taxon>
        <taxon>Pucciniomycetes</taxon>
        <taxon>Pucciniales</taxon>
        <taxon>Pucciniaceae</taxon>
        <taxon>Puccinia</taxon>
    </lineage>
</organism>